<dbReference type="GO" id="GO:0005524">
    <property type="term" value="F:ATP binding"/>
    <property type="evidence" value="ECO:0007669"/>
    <property type="project" value="UniProtKB-KW"/>
</dbReference>
<accession>A0ABU2WI32</accession>
<dbReference type="PRINTS" id="PR00344">
    <property type="entry name" value="BCTRLSENSOR"/>
</dbReference>
<proteinExistence type="predicted"/>
<dbReference type="PANTHER" id="PTHR43065">
    <property type="entry name" value="SENSOR HISTIDINE KINASE"/>
    <property type="match status" value="1"/>
</dbReference>
<feature type="domain" description="CBS" evidence="6">
    <location>
        <begin position="81"/>
        <end position="141"/>
    </location>
</feature>
<comment type="catalytic activity">
    <reaction evidence="1">
        <text>ATP + protein L-histidine = ADP + protein N-phospho-L-histidine.</text>
        <dbReference type="EC" id="2.7.13.3"/>
    </reaction>
</comment>
<dbReference type="InterPro" id="IPR036890">
    <property type="entry name" value="HATPase_C_sf"/>
</dbReference>
<dbReference type="InterPro" id="IPR003594">
    <property type="entry name" value="HATPase_dom"/>
</dbReference>
<feature type="domain" description="Histidine kinase" evidence="5">
    <location>
        <begin position="174"/>
        <end position="426"/>
    </location>
</feature>
<evidence type="ECO:0000259" key="5">
    <source>
        <dbReference type="PROSITE" id="PS50109"/>
    </source>
</evidence>
<keyword evidence="4" id="KW-0129">CBS domain</keyword>
<dbReference type="InterPro" id="IPR000644">
    <property type="entry name" value="CBS_dom"/>
</dbReference>
<dbReference type="PROSITE" id="PS51371">
    <property type="entry name" value="CBS"/>
    <property type="match status" value="2"/>
</dbReference>
<keyword evidence="7" id="KW-0067">ATP-binding</keyword>
<sequence length="434" mass="47206">MSESPRSIVSLLIEVRPISPVTSIAEAADLLLGNEYDRLLCLPIVSNGTVVGVLSRNQLNQIFMHRYGRELYGRRTVSSVMNREPLIVRIDDSLEDAAAYVGARLQSPITEDFVIVRDQRYLGVGLVLDLLSAIQKQLVDSRSDVSRAYDSLKASQAALVQSEKMASLGQMVAGVAHEINTPLGYVRNNVEMFALTLDALAETIEHSESLLQLLREGSADEAEFAQRLGAATESLAGIRESVLIDDTRELLTDTLFGADSIRDLVLGLRDFSRLDQAPVDAVDLHACIEQALTIANNAIKSRVQVIRRFGTLPTVSCSPSQINQVLLNLIVNASQAIEHDQGKLLIKTSDEDGWARISIQDNGKGIAPEHLKRIFDPFFTTKPVGEGTGLGLSICYQIVQAHGGRIDVVSEPGRGTRFVISLPQSQPGQSAQAA</sequence>
<evidence type="ECO:0000259" key="6">
    <source>
        <dbReference type="PROSITE" id="PS51371"/>
    </source>
</evidence>
<dbReference type="InterPro" id="IPR005467">
    <property type="entry name" value="His_kinase_dom"/>
</dbReference>
<dbReference type="Gene3D" id="3.30.565.10">
    <property type="entry name" value="Histidine kinase-like ATPase, C-terminal domain"/>
    <property type="match status" value="1"/>
</dbReference>
<keyword evidence="3" id="KW-0597">Phosphoprotein</keyword>
<dbReference type="Pfam" id="PF02518">
    <property type="entry name" value="HATPase_c"/>
    <property type="match status" value="1"/>
</dbReference>
<evidence type="ECO:0000256" key="4">
    <source>
        <dbReference type="PROSITE-ProRule" id="PRU00703"/>
    </source>
</evidence>
<protein>
    <recommendedName>
        <fullName evidence="2">histidine kinase</fullName>
        <ecNumber evidence="2">2.7.13.3</ecNumber>
    </recommendedName>
</protein>
<dbReference type="SUPFAM" id="SSF54631">
    <property type="entry name" value="CBS-domain pair"/>
    <property type="match status" value="1"/>
</dbReference>
<dbReference type="RefSeq" id="WP_311364931.1">
    <property type="nucleotide sequence ID" value="NZ_JAVRIC010000011.1"/>
</dbReference>
<dbReference type="SUPFAM" id="SSF47384">
    <property type="entry name" value="Homodimeric domain of signal transducing histidine kinase"/>
    <property type="match status" value="1"/>
</dbReference>
<dbReference type="SMART" id="SM00387">
    <property type="entry name" value="HATPase_c"/>
    <property type="match status" value="1"/>
</dbReference>
<dbReference type="PROSITE" id="PS50109">
    <property type="entry name" value="HIS_KIN"/>
    <property type="match status" value="1"/>
</dbReference>
<dbReference type="EMBL" id="JAVRIC010000011">
    <property type="protein sequence ID" value="MDT0497538.1"/>
    <property type="molecule type" value="Genomic_DNA"/>
</dbReference>
<dbReference type="EC" id="2.7.13.3" evidence="2"/>
<evidence type="ECO:0000256" key="2">
    <source>
        <dbReference type="ARBA" id="ARBA00012438"/>
    </source>
</evidence>
<dbReference type="InterPro" id="IPR036097">
    <property type="entry name" value="HisK_dim/P_sf"/>
</dbReference>
<comment type="caution">
    <text evidence="7">The sequence shown here is derived from an EMBL/GenBank/DDBJ whole genome shotgun (WGS) entry which is preliminary data.</text>
</comment>
<evidence type="ECO:0000313" key="7">
    <source>
        <dbReference type="EMBL" id="MDT0497538.1"/>
    </source>
</evidence>
<dbReference type="InterPro" id="IPR003661">
    <property type="entry name" value="HisK_dim/P_dom"/>
</dbReference>
<keyword evidence="8" id="KW-1185">Reference proteome</keyword>
<evidence type="ECO:0000256" key="3">
    <source>
        <dbReference type="ARBA" id="ARBA00022553"/>
    </source>
</evidence>
<gene>
    <name evidence="7" type="ORF">RM530_09205</name>
</gene>
<dbReference type="Gene3D" id="1.10.287.130">
    <property type="match status" value="1"/>
</dbReference>
<dbReference type="Pfam" id="PF00571">
    <property type="entry name" value="CBS"/>
    <property type="match status" value="1"/>
</dbReference>
<dbReference type="CDD" id="cd00082">
    <property type="entry name" value="HisKA"/>
    <property type="match status" value="1"/>
</dbReference>
<feature type="domain" description="CBS" evidence="6">
    <location>
        <begin position="8"/>
        <end position="71"/>
    </location>
</feature>
<name>A0ABU2WI32_9GAMM</name>
<dbReference type="InterPro" id="IPR004358">
    <property type="entry name" value="Sig_transdc_His_kin-like_C"/>
</dbReference>
<dbReference type="PANTHER" id="PTHR43065:SF50">
    <property type="entry name" value="HISTIDINE KINASE"/>
    <property type="match status" value="1"/>
</dbReference>
<dbReference type="Gene3D" id="3.10.580.10">
    <property type="entry name" value="CBS-domain"/>
    <property type="match status" value="1"/>
</dbReference>
<evidence type="ECO:0000256" key="1">
    <source>
        <dbReference type="ARBA" id="ARBA00000085"/>
    </source>
</evidence>
<evidence type="ECO:0000313" key="8">
    <source>
        <dbReference type="Proteomes" id="UP001254608"/>
    </source>
</evidence>
<reference evidence="7 8" key="1">
    <citation type="submission" date="2023-09" db="EMBL/GenBank/DDBJ databases">
        <authorList>
            <person name="Rey-Velasco X."/>
        </authorList>
    </citation>
    <scope>NUCLEOTIDE SEQUENCE [LARGE SCALE GENOMIC DNA]</scope>
    <source>
        <strain evidence="7 8">W345</strain>
    </source>
</reference>
<dbReference type="SMART" id="SM00388">
    <property type="entry name" value="HisKA"/>
    <property type="match status" value="1"/>
</dbReference>
<keyword evidence="7" id="KW-0547">Nucleotide-binding</keyword>
<organism evidence="7 8">
    <name type="scientific">Banduia mediterranea</name>
    <dbReference type="NCBI Taxonomy" id="3075609"/>
    <lineage>
        <taxon>Bacteria</taxon>
        <taxon>Pseudomonadati</taxon>
        <taxon>Pseudomonadota</taxon>
        <taxon>Gammaproteobacteria</taxon>
        <taxon>Nevskiales</taxon>
        <taxon>Algiphilaceae</taxon>
        <taxon>Banduia</taxon>
    </lineage>
</organism>
<dbReference type="SUPFAM" id="SSF55874">
    <property type="entry name" value="ATPase domain of HSP90 chaperone/DNA topoisomerase II/histidine kinase"/>
    <property type="match status" value="1"/>
</dbReference>
<dbReference type="InterPro" id="IPR046342">
    <property type="entry name" value="CBS_dom_sf"/>
</dbReference>
<dbReference type="Proteomes" id="UP001254608">
    <property type="component" value="Unassembled WGS sequence"/>
</dbReference>